<dbReference type="SMART" id="SM00225">
    <property type="entry name" value="BTB"/>
    <property type="match status" value="1"/>
</dbReference>
<keyword evidence="3" id="KW-1185">Reference proteome</keyword>
<protein>
    <recommendedName>
        <fullName evidence="1">BTB domain-containing protein</fullName>
    </recommendedName>
</protein>
<dbReference type="InterPro" id="IPR000210">
    <property type="entry name" value="BTB/POZ_dom"/>
</dbReference>
<dbReference type="PANTHER" id="PTHR11145">
    <property type="entry name" value="BTB/POZ DOMAIN-CONTAINING ADAPTER FOR CUL3-MEDIATED RHOA DEGRADATION PROTEIN FAMILY MEMBER"/>
    <property type="match status" value="1"/>
</dbReference>
<dbReference type="OrthoDB" id="2414723at2759"/>
<evidence type="ECO:0000259" key="1">
    <source>
        <dbReference type="SMART" id="SM00225"/>
    </source>
</evidence>
<dbReference type="PANTHER" id="PTHR11145:SF8">
    <property type="entry name" value="RE57120P"/>
    <property type="match status" value="1"/>
</dbReference>
<organism evidence="2 3">
    <name type="scientific">Mucor lusitanicus CBS 277.49</name>
    <dbReference type="NCBI Taxonomy" id="747725"/>
    <lineage>
        <taxon>Eukaryota</taxon>
        <taxon>Fungi</taxon>
        <taxon>Fungi incertae sedis</taxon>
        <taxon>Mucoromycota</taxon>
        <taxon>Mucoromycotina</taxon>
        <taxon>Mucoromycetes</taxon>
        <taxon>Mucorales</taxon>
        <taxon>Mucorineae</taxon>
        <taxon>Mucoraceae</taxon>
        <taxon>Mucor</taxon>
    </lineage>
</organism>
<dbReference type="SUPFAM" id="SSF54695">
    <property type="entry name" value="POZ domain"/>
    <property type="match status" value="1"/>
</dbReference>
<dbReference type="Proteomes" id="UP000077051">
    <property type="component" value="Unassembled WGS sequence"/>
</dbReference>
<reference evidence="2 3" key="1">
    <citation type="submission" date="2015-06" db="EMBL/GenBank/DDBJ databases">
        <title>Expansion of signal transduction pathways in fungi by whole-genome duplication.</title>
        <authorList>
            <consortium name="DOE Joint Genome Institute"/>
            <person name="Corrochano L.M."/>
            <person name="Kuo A."/>
            <person name="Marcet-Houben M."/>
            <person name="Polaino S."/>
            <person name="Salamov A."/>
            <person name="Villalobos J.M."/>
            <person name="Alvarez M.I."/>
            <person name="Avalos J."/>
            <person name="Benito E.P."/>
            <person name="Benoit I."/>
            <person name="Burger G."/>
            <person name="Camino L.P."/>
            <person name="Canovas D."/>
            <person name="Cerda-Olmedo E."/>
            <person name="Cheng J.-F."/>
            <person name="Dominguez A."/>
            <person name="Elias M."/>
            <person name="Eslava A.P."/>
            <person name="Glaser F."/>
            <person name="Grimwood J."/>
            <person name="Gutierrez G."/>
            <person name="Heitman J."/>
            <person name="Henrissat B."/>
            <person name="Iturriaga E.A."/>
            <person name="Lang B.F."/>
            <person name="Lavin J.L."/>
            <person name="Lee S."/>
            <person name="Li W."/>
            <person name="Lindquist E."/>
            <person name="Lopez-Garcia S."/>
            <person name="Luque E.M."/>
            <person name="Marcos A.T."/>
            <person name="Martin J."/>
            <person name="Mccluskey K."/>
            <person name="Medina H.R."/>
            <person name="Miralles-Duran A."/>
            <person name="Miyazaki A."/>
            <person name="Munoz-Torres E."/>
            <person name="Oguiza J.A."/>
            <person name="Ohm R."/>
            <person name="Olmedo M."/>
            <person name="Orejas M."/>
            <person name="Ortiz-Castellanos L."/>
            <person name="Pisabarro A.G."/>
            <person name="Rodriguez-Romero J."/>
            <person name="Ruiz-Herrera J."/>
            <person name="Ruiz-Vazquez R."/>
            <person name="Sanz C."/>
            <person name="Schackwitz W."/>
            <person name="Schmutz J."/>
            <person name="Shahriari M."/>
            <person name="Shelest E."/>
            <person name="Silva-Franco F."/>
            <person name="Soanes D."/>
            <person name="Syed K."/>
            <person name="Tagua V.G."/>
            <person name="Talbot N.J."/>
            <person name="Thon M."/>
            <person name="De Vries R.P."/>
            <person name="Wiebenga A."/>
            <person name="Yadav J.S."/>
            <person name="Braun E.L."/>
            <person name="Baker S."/>
            <person name="Garre V."/>
            <person name="Horwitz B."/>
            <person name="Torres-Martinez S."/>
            <person name="Idnurm A."/>
            <person name="Herrera-Estrella A."/>
            <person name="Gabaldon T."/>
            <person name="Grigoriev I.V."/>
        </authorList>
    </citation>
    <scope>NUCLEOTIDE SEQUENCE [LARGE SCALE GENOMIC DNA]</scope>
    <source>
        <strain evidence="2 3">CBS 277.49</strain>
    </source>
</reference>
<name>A0A168ID71_MUCCL</name>
<dbReference type="GO" id="GO:0051260">
    <property type="term" value="P:protein homooligomerization"/>
    <property type="evidence" value="ECO:0007669"/>
    <property type="project" value="InterPro"/>
</dbReference>
<evidence type="ECO:0000313" key="2">
    <source>
        <dbReference type="EMBL" id="OAC99833.1"/>
    </source>
</evidence>
<proteinExistence type="predicted"/>
<accession>A0A168ID71</accession>
<comment type="caution">
    <text evidence="2">The sequence shown here is derived from an EMBL/GenBank/DDBJ whole genome shotgun (WGS) entry which is preliminary data.</text>
</comment>
<dbReference type="InterPro" id="IPR003131">
    <property type="entry name" value="T1-type_BTB"/>
</dbReference>
<dbReference type="STRING" id="747725.A0A168ID71"/>
<feature type="domain" description="BTB" evidence="1">
    <location>
        <begin position="6"/>
        <end position="117"/>
    </location>
</feature>
<gene>
    <name evidence="2" type="ORF">MUCCIDRAFT_165662</name>
</gene>
<dbReference type="InterPro" id="IPR011333">
    <property type="entry name" value="SKP1/BTB/POZ_sf"/>
</dbReference>
<dbReference type="AlphaFoldDB" id="A0A168ID71"/>
<dbReference type="VEuPathDB" id="FungiDB:MUCCIDRAFT_165662"/>
<dbReference type="Pfam" id="PF02214">
    <property type="entry name" value="BTB_2"/>
    <property type="match status" value="1"/>
</dbReference>
<evidence type="ECO:0000313" key="3">
    <source>
        <dbReference type="Proteomes" id="UP000077051"/>
    </source>
</evidence>
<dbReference type="EMBL" id="AMYB01000007">
    <property type="protein sequence ID" value="OAC99833.1"/>
    <property type="molecule type" value="Genomic_DNA"/>
</dbReference>
<dbReference type="Gene3D" id="3.30.710.10">
    <property type="entry name" value="Potassium Channel Kv1.1, Chain A"/>
    <property type="match status" value="1"/>
</dbReference>
<sequence>MTNELQLVKLNVGGKLFLINRETIKKSSVLVEIIKKKQEQTHSNDANGNAVGENEHPILEIFIDRNGEIFQDILEYWRSQKIYTESEEVLRKLRHEADYFNVQDLIHKVDGLLEQYDENDEDYDYQVIQHPFNCNYLIVPSQGELKPFQENDAIVTGYKYCLSSNVYESKLVVKRPRKKCKLAQD</sequence>
<dbReference type="InterPro" id="IPR045068">
    <property type="entry name" value="BACURD1-3"/>
</dbReference>